<sequence>MEKGFTLIEVVASIAIIAMLVLAIGALNSGNIKTNKTTLNRDSSFNIAMAICEKFKSEATTVDEKTAVLYINSLNDLDGYIITDLVNSTTETPNTDIQSIRDGNSSHKLYAVVIEGFNKTIGGVNLNMLKVKVITMDKENNGVTLQVSK</sequence>
<dbReference type="NCBIfam" id="TIGR02532">
    <property type="entry name" value="IV_pilin_GFxxxE"/>
    <property type="match status" value="1"/>
</dbReference>
<dbReference type="RefSeq" id="WP_133627594.1">
    <property type="nucleotide sequence ID" value="NZ_SOAZ01000005.1"/>
</dbReference>
<dbReference type="AlphaFoldDB" id="A0A4R7KSZ6"/>
<reference evidence="2 3" key="1">
    <citation type="submission" date="2019-03" db="EMBL/GenBank/DDBJ databases">
        <title>Genomic Encyclopedia of Type Strains, Phase IV (KMG-IV): sequencing the most valuable type-strain genomes for metagenomic binning, comparative biology and taxonomic classification.</title>
        <authorList>
            <person name="Goeker M."/>
        </authorList>
    </citation>
    <scope>NUCLEOTIDE SEQUENCE [LARGE SCALE GENOMIC DNA]</scope>
    <source>
        <strain evidence="2 3">DSM 24455</strain>
    </source>
</reference>
<name>A0A4R7KSZ6_9CLOT</name>
<evidence type="ECO:0000313" key="2">
    <source>
        <dbReference type="EMBL" id="TDT61965.1"/>
    </source>
</evidence>
<protein>
    <submittedName>
        <fullName evidence="2">Prepilin-type N-terminal cleavage/methylation domain-containing protein</fullName>
    </submittedName>
</protein>
<dbReference type="InterPro" id="IPR012902">
    <property type="entry name" value="N_methyl_site"/>
</dbReference>
<evidence type="ECO:0000313" key="3">
    <source>
        <dbReference type="Proteomes" id="UP000295325"/>
    </source>
</evidence>
<gene>
    <name evidence="2" type="ORF">EDD71_105145</name>
</gene>
<evidence type="ECO:0000256" key="1">
    <source>
        <dbReference type="SAM" id="Phobius"/>
    </source>
</evidence>
<proteinExistence type="predicted"/>
<accession>A0A4R7KSZ6</accession>
<dbReference type="Pfam" id="PF07963">
    <property type="entry name" value="N_methyl"/>
    <property type="match status" value="1"/>
</dbReference>
<keyword evidence="1" id="KW-0472">Membrane</keyword>
<dbReference type="PROSITE" id="PS00409">
    <property type="entry name" value="PROKAR_NTER_METHYL"/>
    <property type="match status" value="1"/>
</dbReference>
<dbReference type="EMBL" id="SOAZ01000005">
    <property type="protein sequence ID" value="TDT61965.1"/>
    <property type="molecule type" value="Genomic_DNA"/>
</dbReference>
<keyword evidence="1" id="KW-0812">Transmembrane</keyword>
<keyword evidence="1" id="KW-1133">Transmembrane helix</keyword>
<dbReference type="Proteomes" id="UP000295325">
    <property type="component" value="Unassembled WGS sequence"/>
</dbReference>
<comment type="caution">
    <text evidence="2">The sequence shown here is derived from an EMBL/GenBank/DDBJ whole genome shotgun (WGS) entry which is preliminary data.</text>
</comment>
<keyword evidence="3" id="KW-1185">Reference proteome</keyword>
<feature type="transmembrane region" description="Helical" evidence="1">
    <location>
        <begin position="6"/>
        <end position="27"/>
    </location>
</feature>
<organism evidence="2 3">
    <name type="scientific">Fonticella tunisiensis</name>
    <dbReference type="NCBI Taxonomy" id="1096341"/>
    <lineage>
        <taxon>Bacteria</taxon>
        <taxon>Bacillati</taxon>
        <taxon>Bacillota</taxon>
        <taxon>Clostridia</taxon>
        <taxon>Eubacteriales</taxon>
        <taxon>Clostridiaceae</taxon>
        <taxon>Fonticella</taxon>
    </lineage>
</organism>